<dbReference type="EMBL" id="CYSD01000012">
    <property type="protein sequence ID" value="CUH75753.1"/>
    <property type="molecule type" value="Genomic_DNA"/>
</dbReference>
<sequence length="450" mass="46947">MSGHGSPIPMTSRRAGPLQGVAEVPGDKSISHRSLILGALAVGETRITGLLEGEDVLDTAKAMQAFGADVTNHGGGEWSVRGVGVGGFQEPENVIDCGNSGTGVRLIMGVMATMPITATFTGDASLNKRPMARVTDPLALFGTQAVGRTGGRLPMTLVGTTEATPVRYEVPVPSAQVKSAVLFAGLNAPGKTVVIEKEATRDHTERMLAGFGAEITVEDTAEGRVITLTGQPELKPQVIAVPRDPSSAAFPVCAALVTPGSDVLVPGIGLNPTRAGLFTTLRDMGADLTYENERVEGGEPVADLRAKYSPNMKGIEVPPERAASMIDEYPVLSVVASFATGTTMMAGVKELRVKESDRIDAMARGLRANGITVEEGDDWWSVEGKGPDGVPGGGTCESFLDHRIAMSFMVMGFGAQKPVSVDDGSPIATSFPIFETLMGNLGAQISRDNA</sequence>
<evidence type="ECO:0000313" key="12">
    <source>
        <dbReference type="Proteomes" id="UP000052022"/>
    </source>
</evidence>
<keyword evidence="12" id="KW-1185">Reference proteome</keyword>
<dbReference type="PROSITE" id="PS00885">
    <property type="entry name" value="EPSP_SYNTHASE_2"/>
    <property type="match status" value="1"/>
</dbReference>
<comment type="caution">
    <text evidence="8">Lacks conserved residue(s) required for the propagation of feature annotation.</text>
</comment>
<dbReference type="CDD" id="cd01556">
    <property type="entry name" value="EPSP_synthase"/>
    <property type="match status" value="1"/>
</dbReference>
<gene>
    <name evidence="8 11" type="primary">aroA</name>
    <name evidence="11" type="ORF">TRM7557_00542</name>
</gene>
<dbReference type="InterPro" id="IPR023193">
    <property type="entry name" value="EPSP_synthase_CS"/>
</dbReference>
<dbReference type="PANTHER" id="PTHR21090:SF5">
    <property type="entry name" value="PENTAFUNCTIONAL AROM POLYPEPTIDE"/>
    <property type="match status" value="1"/>
</dbReference>
<dbReference type="PROSITE" id="PS00104">
    <property type="entry name" value="EPSP_SYNTHASE_1"/>
    <property type="match status" value="1"/>
</dbReference>
<dbReference type="Gene3D" id="3.65.10.10">
    <property type="entry name" value="Enolpyruvate transferase domain"/>
    <property type="match status" value="2"/>
</dbReference>
<dbReference type="HAMAP" id="MF_00210">
    <property type="entry name" value="EPSP_synth"/>
    <property type="match status" value="1"/>
</dbReference>
<feature type="domain" description="Enolpyruvate transferase" evidence="10">
    <location>
        <begin position="16"/>
        <end position="436"/>
    </location>
</feature>
<evidence type="ECO:0000256" key="7">
    <source>
        <dbReference type="ARBA" id="ARBA00044633"/>
    </source>
</evidence>
<dbReference type="Pfam" id="PF00275">
    <property type="entry name" value="EPSP_synthase"/>
    <property type="match status" value="1"/>
</dbReference>
<dbReference type="PIRSF" id="PIRSF000505">
    <property type="entry name" value="EPSPS"/>
    <property type="match status" value="1"/>
</dbReference>
<dbReference type="InterPro" id="IPR013792">
    <property type="entry name" value="RNA3'P_cycl/enolpyr_Trfase_a/b"/>
</dbReference>
<dbReference type="STRING" id="928856.SAMN04488049_103240"/>
<feature type="binding site" evidence="8">
    <location>
        <position position="176"/>
    </location>
    <ligand>
        <name>phosphoenolpyruvate</name>
        <dbReference type="ChEBI" id="CHEBI:58702"/>
    </ligand>
</feature>
<evidence type="ECO:0000256" key="2">
    <source>
        <dbReference type="ARBA" id="ARBA00009948"/>
    </source>
</evidence>
<feature type="region of interest" description="Disordered" evidence="9">
    <location>
        <begin position="1"/>
        <end position="23"/>
    </location>
</feature>
<comment type="subcellular location">
    <subcellularLocation>
        <location evidence="8">Cytoplasm</location>
    </subcellularLocation>
</comment>
<evidence type="ECO:0000256" key="3">
    <source>
        <dbReference type="ARBA" id="ARBA00022490"/>
    </source>
</evidence>
<keyword evidence="3 8" id="KW-0963">Cytoplasm</keyword>
<feature type="binding site" evidence="8">
    <location>
        <position position="101"/>
    </location>
    <ligand>
        <name>phosphoenolpyruvate</name>
        <dbReference type="ChEBI" id="CHEBI:58702"/>
    </ligand>
</feature>
<dbReference type="RefSeq" id="WP_058288670.1">
    <property type="nucleotide sequence ID" value="NZ_CYSD01000012.1"/>
</dbReference>
<dbReference type="InterPro" id="IPR036968">
    <property type="entry name" value="Enolpyruvate_Tfrase_sf"/>
</dbReference>
<comment type="subunit">
    <text evidence="8">Monomer.</text>
</comment>
<dbReference type="SUPFAM" id="SSF55205">
    <property type="entry name" value="EPT/RTPC-like"/>
    <property type="match status" value="1"/>
</dbReference>
<comment type="similarity">
    <text evidence="2 8">Belongs to the EPSP synthase family.</text>
</comment>
<feature type="binding site" evidence="8">
    <location>
        <position position="354"/>
    </location>
    <ligand>
        <name>3-phosphoshikimate</name>
        <dbReference type="ChEBI" id="CHEBI:145989"/>
    </ligand>
</feature>
<keyword evidence="6 8" id="KW-0057">Aromatic amino acid biosynthesis</keyword>
<reference evidence="11 12" key="1">
    <citation type="submission" date="2015-09" db="EMBL/GenBank/DDBJ databases">
        <authorList>
            <consortium name="Swine Surveillance"/>
        </authorList>
    </citation>
    <scope>NUCLEOTIDE SEQUENCE [LARGE SCALE GENOMIC DNA]</scope>
    <source>
        <strain evidence="11 12">CECT 7557</strain>
    </source>
</reference>
<evidence type="ECO:0000259" key="10">
    <source>
        <dbReference type="Pfam" id="PF00275"/>
    </source>
</evidence>
<dbReference type="Proteomes" id="UP000052022">
    <property type="component" value="Unassembled WGS sequence"/>
</dbReference>
<dbReference type="GO" id="GO:0009423">
    <property type="term" value="P:chorismate biosynthetic process"/>
    <property type="evidence" value="ECO:0007669"/>
    <property type="project" value="UniProtKB-UniRule"/>
</dbReference>
<comment type="function">
    <text evidence="8">Catalyzes the transfer of the enolpyruvyl moiety of phosphoenolpyruvate (PEP) to the 5-hydroxyl of shikimate-3-phosphate (S3P) to produce enolpyruvyl shikimate-3-phosphate and inorganic phosphate.</text>
</comment>
<dbReference type="GO" id="GO:0009073">
    <property type="term" value="P:aromatic amino acid family biosynthetic process"/>
    <property type="evidence" value="ECO:0007669"/>
    <property type="project" value="UniProtKB-KW"/>
</dbReference>
<dbReference type="GO" id="GO:0003866">
    <property type="term" value="F:3-phosphoshikimate 1-carboxyvinyltransferase activity"/>
    <property type="evidence" value="ECO:0007669"/>
    <property type="project" value="UniProtKB-UniRule"/>
</dbReference>
<organism evidence="11 12">
    <name type="scientific">Tritonibacter multivorans</name>
    <dbReference type="NCBI Taxonomy" id="928856"/>
    <lineage>
        <taxon>Bacteria</taxon>
        <taxon>Pseudomonadati</taxon>
        <taxon>Pseudomonadota</taxon>
        <taxon>Alphaproteobacteria</taxon>
        <taxon>Rhodobacterales</taxon>
        <taxon>Paracoccaceae</taxon>
        <taxon>Tritonibacter</taxon>
    </lineage>
</organism>
<feature type="binding site" evidence="8">
    <location>
        <position position="403"/>
    </location>
    <ligand>
        <name>phosphoenolpyruvate</name>
        <dbReference type="ChEBI" id="CHEBI:58702"/>
    </ligand>
</feature>
<dbReference type="GO" id="GO:0008652">
    <property type="term" value="P:amino acid biosynthetic process"/>
    <property type="evidence" value="ECO:0007669"/>
    <property type="project" value="UniProtKB-KW"/>
</dbReference>
<feature type="binding site" evidence="8">
    <location>
        <position position="174"/>
    </location>
    <ligand>
        <name>3-phosphoshikimate</name>
        <dbReference type="ChEBI" id="CHEBI:145989"/>
    </ligand>
</feature>
<keyword evidence="5 8" id="KW-0808">Transferase</keyword>
<feature type="active site" description="Proton acceptor" evidence="8">
    <location>
        <position position="327"/>
    </location>
</feature>
<comment type="pathway">
    <text evidence="1 8">Metabolic intermediate biosynthesis; chorismate biosynthesis; chorismate from D-erythrose 4-phosphate and phosphoenolpyruvate: step 6/7.</text>
</comment>
<evidence type="ECO:0000256" key="4">
    <source>
        <dbReference type="ARBA" id="ARBA00022605"/>
    </source>
</evidence>
<comment type="catalytic activity">
    <reaction evidence="7">
        <text>3-phosphoshikimate + phosphoenolpyruvate = 5-O-(1-carboxyvinyl)-3-phosphoshikimate + phosphate</text>
        <dbReference type="Rhea" id="RHEA:21256"/>
        <dbReference type="ChEBI" id="CHEBI:43474"/>
        <dbReference type="ChEBI" id="CHEBI:57701"/>
        <dbReference type="ChEBI" id="CHEBI:58702"/>
        <dbReference type="ChEBI" id="CHEBI:145989"/>
        <dbReference type="EC" id="2.5.1.19"/>
    </reaction>
    <physiologicalReaction direction="left-to-right" evidence="7">
        <dbReference type="Rhea" id="RHEA:21257"/>
    </physiologicalReaction>
</comment>
<evidence type="ECO:0000256" key="8">
    <source>
        <dbReference type="HAMAP-Rule" id="MF_00210"/>
    </source>
</evidence>
<evidence type="ECO:0000256" key="5">
    <source>
        <dbReference type="ARBA" id="ARBA00022679"/>
    </source>
</evidence>
<dbReference type="PANTHER" id="PTHR21090">
    <property type="entry name" value="AROM/DEHYDROQUINATE SYNTHASE"/>
    <property type="match status" value="1"/>
</dbReference>
<feature type="binding site" evidence="8">
    <location>
        <position position="358"/>
    </location>
    <ligand>
        <name>phosphoenolpyruvate</name>
        <dbReference type="ChEBI" id="CHEBI:58702"/>
    </ligand>
</feature>
<feature type="binding site" evidence="8">
    <location>
        <position position="327"/>
    </location>
    <ligand>
        <name>3-phosphoshikimate</name>
        <dbReference type="ChEBI" id="CHEBI:145989"/>
    </ligand>
</feature>
<accession>A0A0N7LYT4</accession>
<name>A0A0N7LYT4_9RHOB</name>
<feature type="binding site" evidence="8">
    <location>
        <position position="28"/>
    </location>
    <ligand>
        <name>phosphoenolpyruvate</name>
        <dbReference type="ChEBI" id="CHEBI:58702"/>
    </ligand>
</feature>
<dbReference type="EC" id="2.5.1.19" evidence="8"/>
<dbReference type="InterPro" id="IPR006264">
    <property type="entry name" value="EPSP_synthase"/>
</dbReference>
<feature type="binding site" evidence="8">
    <location>
        <position position="28"/>
    </location>
    <ligand>
        <name>3-phosphoshikimate</name>
        <dbReference type="ChEBI" id="CHEBI:145989"/>
    </ligand>
</feature>
<evidence type="ECO:0000256" key="9">
    <source>
        <dbReference type="SAM" id="MobiDB-lite"/>
    </source>
</evidence>
<dbReference type="InterPro" id="IPR001986">
    <property type="entry name" value="Enolpyruvate_Tfrase_dom"/>
</dbReference>
<feature type="binding site" evidence="8">
    <location>
        <position position="29"/>
    </location>
    <ligand>
        <name>3-phosphoshikimate</name>
        <dbReference type="ChEBI" id="CHEBI:145989"/>
    </ligand>
</feature>
<dbReference type="OrthoDB" id="9809920at2"/>
<dbReference type="AlphaFoldDB" id="A0A0N7LYT4"/>
<keyword evidence="4 8" id="KW-0028">Amino-acid biosynthesis</keyword>
<feature type="binding site" evidence="8">
    <location>
        <position position="129"/>
    </location>
    <ligand>
        <name>phosphoenolpyruvate</name>
        <dbReference type="ChEBI" id="CHEBI:58702"/>
    </ligand>
</feature>
<evidence type="ECO:0000256" key="6">
    <source>
        <dbReference type="ARBA" id="ARBA00023141"/>
    </source>
</evidence>
<evidence type="ECO:0000313" key="11">
    <source>
        <dbReference type="EMBL" id="CUH75753.1"/>
    </source>
</evidence>
<proteinExistence type="inferred from homology"/>
<feature type="binding site" evidence="8">
    <location>
        <position position="33"/>
    </location>
    <ligand>
        <name>3-phosphoshikimate</name>
        <dbReference type="ChEBI" id="CHEBI:145989"/>
    </ligand>
</feature>
<evidence type="ECO:0000256" key="1">
    <source>
        <dbReference type="ARBA" id="ARBA00004811"/>
    </source>
</evidence>
<protein>
    <recommendedName>
        <fullName evidence="8">3-phosphoshikimate 1-carboxyvinyltransferase</fullName>
        <ecNumber evidence="8">2.5.1.19</ecNumber>
    </recommendedName>
    <alternativeName>
        <fullName evidence="8">5-enolpyruvylshikimate-3-phosphate synthase</fullName>
        <shortName evidence="8">EPSP synthase</shortName>
        <shortName evidence="8">EPSPS</shortName>
    </alternativeName>
</protein>
<dbReference type="NCBIfam" id="TIGR01356">
    <property type="entry name" value="aroA"/>
    <property type="match status" value="1"/>
</dbReference>
<feature type="binding site" evidence="8">
    <location>
        <position position="176"/>
    </location>
    <ligand>
        <name>3-phosphoshikimate</name>
        <dbReference type="ChEBI" id="CHEBI:145989"/>
    </ligand>
</feature>
<dbReference type="FunFam" id="3.65.10.10:FF:000005">
    <property type="entry name" value="3-phosphoshikimate 1-carboxyvinyltransferase"/>
    <property type="match status" value="1"/>
</dbReference>
<dbReference type="GO" id="GO:0005737">
    <property type="term" value="C:cytoplasm"/>
    <property type="evidence" value="ECO:0007669"/>
    <property type="project" value="UniProtKB-SubCell"/>
</dbReference>
<dbReference type="UniPathway" id="UPA00053">
    <property type="reaction ID" value="UER00089"/>
</dbReference>